<dbReference type="InterPro" id="IPR019734">
    <property type="entry name" value="TPR_rpt"/>
</dbReference>
<evidence type="ECO:0000256" key="1">
    <source>
        <dbReference type="ARBA" id="ARBA00004496"/>
    </source>
</evidence>
<gene>
    <name evidence="18" type="ORF">CLUMA_CG020578</name>
</gene>
<dbReference type="Gene3D" id="3.40.50.720">
    <property type="entry name" value="NAD(P)-binding Rossmann-like Domain"/>
    <property type="match status" value="1"/>
</dbReference>
<keyword evidence="7" id="KW-0677">Repeat</keyword>
<evidence type="ECO:0000256" key="6">
    <source>
        <dbReference type="ARBA" id="ARBA00022490"/>
    </source>
</evidence>
<dbReference type="InterPro" id="IPR017751">
    <property type="entry name" value="G3P_DH_NAD-dep_euk"/>
</dbReference>
<dbReference type="EC" id="1.1.1.8" evidence="14"/>
<dbReference type="STRING" id="568069.A0A1J1J5C4"/>
<dbReference type="PROSITE" id="PS00957">
    <property type="entry name" value="NAD_G3PDH"/>
    <property type="match status" value="1"/>
</dbReference>
<keyword evidence="8 12" id="KW-0802">TPR repeat</keyword>
<dbReference type="SUPFAM" id="SSF48452">
    <property type="entry name" value="TPR-like"/>
    <property type="match status" value="1"/>
</dbReference>
<evidence type="ECO:0000256" key="15">
    <source>
        <dbReference type="SAM" id="MobiDB-lite"/>
    </source>
</evidence>
<sequence length="1222" mass="139299">MSKTSVCIVGSGNWGSAIAKIVGVNAKRLPQYEDRVTMYVFEEMIEGKKLTEIINTTHENVKYLPGHKLPENVVAVPDVVEAAKDADILIFVIPHQFIKGLGAQMVGKIKSSAIGLSLIKGFDVAEGGGIELISHIITRHLQIPCAVLMGANLANEVADEKFCETTIGVKDQKMAPILRDLFQTPNFRVVVSDDVDAVEICGALKNIVACGAGFVDGLGLGDNTKAAVIRLGLMEMIKFVDVFYPGSKLSTFFESCGVADLITTCYGGRNRKCSEAFVKTGKSISELEKEMLNGQKLQGPITAEEVNHMLKTKNMEEKFPLFTAIHRICTGQIKPTQLIDCIRNHPEHMNRRLSDKITTRMPSSDPLPPKENAIFRKILKCYEMKQYKNGLKLAKQILSNPKYTEHGETLAMKGLTLNCLGRKDEAYDHVRRGLRNDLKSHVCWHVYGLLQRSDKKYDEAIKCYRNALKWEKDNIQILRDLSLLQIQMGDLEGYRETRHQLFKLRPSQHASWIGFAMSYHLLNDFETANSILETFRTSQTVENYDYKHSEFLLYQNQVLQESGDLEKALKHLEEHQTQILDKSVVKETHGELCLKMKRFDAAVPLFMDLIRRNPDNSKYFHKYLEARQLTDSAQIIQFYKEIAAEFPSSLCVQRLPLDIAQGNAFEGLMNEYLKKNLRKGVPPLFANVRSLYVDQSKVAIIERLLLDYLANLPSIGYFTKADQEAGMAREPASALLWTYYFLAQHYDYQRNSLKSLEFVNLAIEHTPTLIELFVAKGKIYKHSGDPIEAYRQLDEAQSLDTADRYINSKCAKYMLRANKIKDAEEMCSKFTREGVSAMENLNEMQCMWFQTECALAYQRMGQWGDALKKCHEIDRHFAEIIEDQFDFHTYCMRKMTLRSYVDLLRLENRLRDHPFYFRAAKCAIEVYLKLFDDPLQADSLTEEADIENLSPAELKKLRNKQRKAKKKAELENAQAAKAEKKKEQYNKSRQQQNQDGDPEAPVLDELIPEKLARAEDPLGKAIEFLKPLQLLSRGLIETHLLTFEIYYRKNKLLIMLQALKRAYAIDSNNATLHGCIVRFIKLLGKCLAGANEYVRIVIQREIETDLPIIGKSNKIVNEEFIARNKDSAEALIAGARVYYDDSSDNKTKAIELLMSSTHLKSFTLSHAQLIYSLLKNGAFGNNESDTEKFLERCRELYPIAIDFKPFTNDSTPDKIETNDENA</sequence>
<dbReference type="InterPro" id="IPR006168">
    <property type="entry name" value="G3P_DH_NAD-dep"/>
</dbReference>
<comment type="similarity">
    <text evidence="4 13">Belongs to the NAD-dependent glycerol-3-phosphate dehydrogenase family.</text>
</comment>
<dbReference type="SUPFAM" id="SSF48179">
    <property type="entry name" value="6-phosphogluconate dehydrogenase C-terminal domain-like"/>
    <property type="match status" value="1"/>
</dbReference>
<dbReference type="SMART" id="SM00028">
    <property type="entry name" value="TPR"/>
    <property type="match status" value="5"/>
</dbReference>
<keyword evidence="10 13" id="KW-0520">NAD</keyword>
<dbReference type="AlphaFoldDB" id="A0A1J1J5C4"/>
<feature type="domain" description="Glycerol-3-phosphate dehydrogenase NAD-dependent C-terminal" evidence="17">
    <location>
        <begin position="194"/>
        <end position="339"/>
    </location>
</feature>
<dbReference type="GO" id="GO:0006650">
    <property type="term" value="P:glycerophospholipid metabolic process"/>
    <property type="evidence" value="ECO:0007669"/>
    <property type="project" value="UniProtKB-UniPathway"/>
</dbReference>
<dbReference type="FunFam" id="3.40.50.720:FF:000088">
    <property type="entry name" value="Glycerol-3-phosphate dehydrogenase [NAD(+)]"/>
    <property type="match status" value="1"/>
</dbReference>
<evidence type="ECO:0000256" key="13">
    <source>
        <dbReference type="RuleBase" id="RU000437"/>
    </source>
</evidence>
<feature type="region of interest" description="Disordered" evidence="15">
    <location>
        <begin position="958"/>
        <end position="1001"/>
    </location>
</feature>
<dbReference type="InterPro" id="IPR011128">
    <property type="entry name" value="G3P_DH_NAD-dep_N"/>
</dbReference>
<keyword evidence="6" id="KW-0963">Cytoplasm</keyword>
<dbReference type="InterPro" id="IPR006109">
    <property type="entry name" value="G3P_DH_NAD-dep_C"/>
</dbReference>
<dbReference type="GO" id="GO:0141152">
    <property type="term" value="F:glycerol-3-phosphate dehydrogenase (NAD+) activity"/>
    <property type="evidence" value="ECO:0007669"/>
    <property type="project" value="UniProtKB-UniRule"/>
</dbReference>
<dbReference type="InterPro" id="IPR021183">
    <property type="entry name" value="NatA_aux_su"/>
</dbReference>
<evidence type="ECO:0000256" key="14">
    <source>
        <dbReference type="RuleBase" id="RU361243"/>
    </source>
</evidence>
<dbReference type="PROSITE" id="PS50005">
    <property type="entry name" value="TPR"/>
    <property type="match status" value="1"/>
</dbReference>
<feature type="repeat" description="TPR" evidence="12">
    <location>
        <begin position="441"/>
        <end position="474"/>
    </location>
</feature>
<evidence type="ECO:0000256" key="11">
    <source>
        <dbReference type="ARBA" id="ARBA00048683"/>
    </source>
</evidence>
<dbReference type="NCBIfam" id="TIGR03376">
    <property type="entry name" value="glycerol3P_DH"/>
    <property type="match status" value="1"/>
</dbReference>
<evidence type="ECO:0000313" key="18">
    <source>
        <dbReference type="EMBL" id="CRL07613.1"/>
    </source>
</evidence>
<evidence type="ECO:0000256" key="8">
    <source>
        <dbReference type="ARBA" id="ARBA00022803"/>
    </source>
</evidence>
<reference evidence="18 19" key="1">
    <citation type="submission" date="2015-04" db="EMBL/GenBank/DDBJ databases">
        <authorList>
            <person name="Syromyatnikov M.Y."/>
            <person name="Popov V.N."/>
        </authorList>
    </citation>
    <scope>NUCLEOTIDE SEQUENCE [LARGE SCALE GENOMIC DNA]</scope>
</reference>
<organism evidence="18 19">
    <name type="scientific">Clunio marinus</name>
    <dbReference type="NCBI Taxonomy" id="568069"/>
    <lineage>
        <taxon>Eukaryota</taxon>
        <taxon>Metazoa</taxon>
        <taxon>Ecdysozoa</taxon>
        <taxon>Arthropoda</taxon>
        <taxon>Hexapoda</taxon>
        <taxon>Insecta</taxon>
        <taxon>Pterygota</taxon>
        <taxon>Neoptera</taxon>
        <taxon>Endopterygota</taxon>
        <taxon>Diptera</taxon>
        <taxon>Nematocera</taxon>
        <taxon>Chironomoidea</taxon>
        <taxon>Chironomidae</taxon>
        <taxon>Clunio</taxon>
    </lineage>
</organism>
<dbReference type="EMBL" id="CVRI01000073">
    <property type="protein sequence ID" value="CRL07613.1"/>
    <property type="molecule type" value="Genomic_DNA"/>
</dbReference>
<feature type="compositionally biased region" description="Basic and acidic residues" evidence="15">
    <location>
        <begin position="977"/>
        <end position="986"/>
    </location>
</feature>
<evidence type="ECO:0000256" key="9">
    <source>
        <dbReference type="ARBA" id="ARBA00023002"/>
    </source>
</evidence>
<proteinExistence type="inferred from homology"/>
<comment type="pathway">
    <text evidence="3">Phospholipid metabolism; alpha-glycerophosphate cycle.</text>
</comment>
<dbReference type="UniPathway" id="UPA00086"/>
<dbReference type="Pfam" id="PF12569">
    <property type="entry name" value="NatA_aux_su"/>
    <property type="match status" value="1"/>
</dbReference>
<evidence type="ECO:0000256" key="12">
    <source>
        <dbReference type="PROSITE-ProRule" id="PRU00339"/>
    </source>
</evidence>
<dbReference type="Gene3D" id="1.10.1040.10">
    <property type="entry name" value="N-(1-d-carboxylethyl)-l-norvaline Dehydrogenase, domain 2"/>
    <property type="match status" value="1"/>
</dbReference>
<dbReference type="Pfam" id="PF07479">
    <property type="entry name" value="NAD_Gly3P_dh_C"/>
    <property type="match status" value="1"/>
</dbReference>
<dbReference type="InterPro" id="IPR036291">
    <property type="entry name" value="NAD(P)-bd_dom_sf"/>
</dbReference>
<dbReference type="Proteomes" id="UP000183832">
    <property type="component" value="Unassembled WGS sequence"/>
</dbReference>
<dbReference type="GO" id="GO:0042803">
    <property type="term" value="F:protein homodimerization activity"/>
    <property type="evidence" value="ECO:0007669"/>
    <property type="project" value="InterPro"/>
</dbReference>
<dbReference type="Gene3D" id="1.25.40.1040">
    <property type="match status" value="1"/>
</dbReference>
<dbReference type="GO" id="GO:0005975">
    <property type="term" value="P:carbohydrate metabolic process"/>
    <property type="evidence" value="ECO:0007669"/>
    <property type="project" value="InterPro"/>
</dbReference>
<dbReference type="InterPro" id="IPR013328">
    <property type="entry name" value="6PGD_dom2"/>
</dbReference>
<evidence type="ECO:0000256" key="2">
    <source>
        <dbReference type="ARBA" id="ARBA00005189"/>
    </source>
</evidence>
<evidence type="ECO:0000256" key="7">
    <source>
        <dbReference type="ARBA" id="ARBA00022737"/>
    </source>
</evidence>
<evidence type="ECO:0000256" key="3">
    <source>
        <dbReference type="ARBA" id="ARBA00005192"/>
    </source>
</evidence>
<comment type="subcellular location">
    <subcellularLocation>
        <location evidence="1">Cytoplasm</location>
    </subcellularLocation>
</comment>
<dbReference type="InterPro" id="IPR011990">
    <property type="entry name" value="TPR-like_helical_dom_sf"/>
</dbReference>
<dbReference type="PANTHER" id="PTHR22767:SF2">
    <property type="entry name" value="N(ALPHA)-ACETYLTRANSFERASE 15_16, ISOFORM A"/>
    <property type="match status" value="1"/>
</dbReference>
<dbReference type="PRINTS" id="PR00077">
    <property type="entry name" value="GPDHDRGNASE"/>
</dbReference>
<feature type="domain" description="Glycerol-3-phosphate dehydrogenase NAD-dependent N-terminal" evidence="16">
    <location>
        <begin position="6"/>
        <end position="175"/>
    </location>
</feature>
<evidence type="ECO:0000259" key="16">
    <source>
        <dbReference type="Pfam" id="PF01210"/>
    </source>
</evidence>
<dbReference type="GO" id="GO:0046168">
    <property type="term" value="P:glycerol-3-phosphate catabolic process"/>
    <property type="evidence" value="ECO:0007669"/>
    <property type="project" value="UniProtKB-UniRule"/>
</dbReference>
<dbReference type="FunFam" id="1.25.40.1040:FF:000003">
    <property type="entry name" value="N-terminal acetyltransferase A, auxiliary subunit"/>
    <property type="match status" value="1"/>
</dbReference>
<name>A0A1J1J5C4_9DIPT</name>
<dbReference type="GO" id="GO:0051287">
    <property type="term" value="F:NAD binding"/>
    <property type="evidence" value="ECO:0007669"/>
    <property type="project" value="UniProtKB-UniRule"/>
</dbReference>
<dbReference type="InterPro" id="IPR008927">
    <property type="entry name" value="6-PGluconate_DH-like_C_sf"/>
</dbReference>
<dbReference type="OrthoDB" id="10263032at2759"/>
<dbReference type="Pfam" id="PF13181">
    <property type="entry name" value="TPR_8"/>
    <property type="match status" value="1"/>
</dbReference>
<evidence type="ECO:0000256" key="5">
    <source>
        <dbReference type="ARBA" id="ARBA00011738"/>
    </source>
</evidence>
<evidence type="ECO:0000256" key="4">
    <source>
        <dbReference type="ARBA" id="ARBA00011009"/>
    </source>
</evidence>
<dbReference type="Pfam" id="PF01210">
    <property type="entry name" value="NAD_Gly3P_dh_N"/>
    <property type="match status" value="1"/>
</dbReference>
<evidence type="ECO:0000313" key="19">
    <source>
        <dbReference type="Proteomes" id="UP000183832"/>
    </source>
</evidence>
<keyword evidence="19" id="KW-1185">Reference proteome</keyword>
<comment type="subunit">
    <text evidence="5">Homodimer.</text>
</comment>
<keyword evidence="9 13" id="KW-0560">Oxidoreductase</keyword>
<evidence type="ECO:0000259" key="17">
    <source>
        <dbReference type="Pfam" id="PF07479"/>
    </source>
</evidence>
<comment type="pathway">
    <text evidence="2">Lipid metabolism.</text>
</comment>
<accession>A0A1J1J5C4</accession>
<protein>
    <recommendedName>
        <fullName evidence="14">Glycerol-3-phosphate dehydrogenase [NAD(+)]</fullName>
        <ecNumber evidence="14">1.1.1.8</ecNumber>
    </recommendedName>
</protein>
<evidence type="ECO:0000256" key="10">
    <source>
        <dbReference type="ARBA" id="ARBA00023027"/>
    </source>
</evidence>
<dbReference type="GO" id="GO:0031415">
    <property type="term" value="C:NatA complex"/>
    <property type="evidence" value="ECO:0007669"/>
    <property type="project" value="TreeGrafter"/>
</dbReference>
<comment type="catalytic activity">
    <reaction evidence="11 14">
        <text>sn-glycerol 3-phosphate + NAD(+) = dihydroxyacetone phosphate + NADH + H(+)</text>
        <dbReference type="Rhea" id="RHEA:11092"/>
        <dbReference type="ChEBI" id="CHEBI:15378"/>
        <dbReference type="ChEBI" id="CHEBI:57540"/>
        <dbReference type="ChEBI" id="CHEBI:57597"/>
        <dbReference type="ChEBI" id="CHEBI:57642"/>
        <dbReference type="ChEBI" id="CHEBI:57945"/>
        <dbReference type="EC" id="1.1.1.8"/>
    </reaction>
</comment>
<dbReference type="FunFam" id="1.10.1040.10:FF:000004">
    <property type="entry name" value="Glycerol-3-phosphate dehydrogenase [NAD(+)]"/>
    <property type="match status" value="1"/>
</dbReference>
<dbReference type="Gene3D" id="1.25.40.1010">
    <property type="match status" value="1"/>
</dbReference>
<dbReference type="PANTHER" id="PTHR22767">
    <property type="entry name" value="N-TERMINAL ACETYLTRANSFERASE-RELATED"/>
    <property type="match status" value="1"/>
</dbReference>
<dbReference type="SUPFAM" id="SSF51735">
    <property type="entry name" value="NAD(P)-binding Rossmann-fold domains"/>
    <property type="match status" value="1"/>
</dbReference>